<feature type="domain" description="SGNH hydrolase-type esterase" evidence="3">
    <location>
        <begin position="39"/>
        <end position="261"/>
    </location>
</feature>
<protein>
    <submittedName>
        <fullName evidence="4">GDSL-like Lipase/Acylhydrolase family protein</fullName>
    </submittedName>
</protein>
<keyword evidence="5" id="KW-1185">Reference proteome</keyword>
<evidence type="ECO:0000259" key="3">
    <source>
        <dbReference type="Pfam" id="PF13472"/>
    </source>
</evidence>
<gene>
    <name evidence="4" type="ORF">SAMN02745716_2093</name>
</gene>
<feature type="active site" evidence="1">
    <location>
        <position position="255"/>
    </location>
</feature>
<dbReference type="OrthoDB" id="5503950at2"/>
<accession>A0A1H6FZQ5</accession>
<evidence type="ECO:0000256" key="1">
    <source>
        <dbReference type="PIRSR" id="PIRSR637460-1"/>
    </source>
</evidence>
<feature type="disulfide bond" evidence="2">
    <location>
        <begin position="186"/>
        <end position="237"/>
    </location>
</feature>
<name>A0A1H6FZQ5_THEAL</name>
<dbReference type="InterPro" id="IPR036514">
    <property type="entry name" value="SGNH_hydro_sf"/>
</dbReference>
<evidence type="ECO:0000313" key="5">
    <source>
        <dbReference type="Proteomes" id="UP000222056"/>
    </source>
</evidence>
<sequence>MGGRGALRRLRVSVLAALAVATLVLASPGAALGRARYVALGDSYSSGTGTGNYFDRQCLRSEQAYPAVVASARGDLDLVFEACSGATTDDLLREQLDGLNAETRWVTVTIGGNDIGFADIVVACASASLAGNCEQEIAEGERKARDELPAKLDRTYRAIRERAPNARVLVLGYPRLFQDRGRPPNCTGGALFTPERIERLNRGAEMLRDIIRARVEAAGPGFYFLDAIPVFEGHEVCSPNPWINGVMTEIVSSYHPNRFGHFSGYGRMVLDAMERIPRAERTASPGGGQGLDARSGGGSVRALRGCPVAARAAFTAAGIGRFRLGTAARTLERLVGAPQARSRAVWTWCVRGGGAVTVQLRRGRVIAVFSNARGHSYRGLAVGRPVTAARQRRLGLARRGPYLVARDGVFVRVRSGRVAYVAVASATGRRQAR</sequence>
<feature type="disulfide bond" evidence="2">
    <location>
        <begin position="124"/>
        <end position="133"/>
    </location>
</feature>
<dbReference type="EMBL" id="FNWJ01000002">
    <property type="protein sequence ID" value="SEH15872.1"/>
    <property type="molecule type" value="Genomic_DNA"/>
</dbReference>
<dbReference type="Pfam" id="PF13472">
    <property type="entry name" value="Lipase_GDSL_2"/>
    <property type="match status" value="1"/>
</dbReference>
<keyword evidence="2" id="KW-1015">Disulfide bond</keyword>
<reference evidence="5" key="1">
    <citation type="submission" date="2016-10" db="EMBL/GenBank/DDBJ databases">
        <authorList>
            <person name="Varghese N."/>
            <person name="Submissions S."/>
        </authorList>
    </citation>
    <scope>NUCLEOTIDE SEQUENCE [LARGE SCALE GENOMIC DNA]</scope>
    <source>
        <strain evidence="5">ATCC 35263</strain>
    </source>
</reference>
<dbReference type="SUPFAM" id="SSF52266">
    <property type="entry name" value="SGNH hydrolase"/>
    <property type="match status" value="1"/>
</dbReference>
<dbReference type="STRING" id="29539.SAMN02745716_2093"/>
<evidence type="ECO:0000256" key="2">
    <source>
        <dbReference type="PIRSR" id="PIRSR637460-2"/>
    </source>
</evidence>
<dbReference type="PANTHER" id="PTHR37981:SF1">
    <property type="entry name" value="SGNH HYDROLASE-TYPE ESTERASE DOMAIN-CONTAINING PROTEIN"/>
    <property type="match status" value="1"/>
</dbReference>
<dbReference type="PANTHER" id="PTHR37981">
    <property type="entry name" value="LIPASE 2"/>
    <property type="match status" value="1"/>
</dbReference>
<feature type="disulfide bond" evidence="2">
    <location>
        <begin position="58"/>
        <end position="83"/>
    </location>
</feature>
<dbReference type="Proteomes" id="UP000222056">
    <property type="component" value="Unassembled WGS sequence"/>
</dbReference>
<dbReference type="InterPro" id="IPR037460">
    <property type="entry name" value="SEST-like"/>
</dbReference>
<dbReference type="InterPro" id="IPR013830">
    <property type="entry name" value="SGNH_hydro"/>
</dbReference>
<evidence type="ECO:0000313" key="4">
    <source>
        <dbReference type="EMBL" id="SEH15872.1"/>
    </source>
</evidence>
<feature type="active site" description="Nucleophile" evidence="1">
    <location>
        <position position="43"/>
    </location>
</feature>
<dbReference type="RefSeq" id="WP_093118802.1">
    <property type="nucleotide sequence ID" value="NZ_FNWJ01000002.1"/>
</dbReference>
<proteinExistence type="predicted"/>
<dbReference type="GO" id="GO:0019433">
    <property type="term" value="P:triglyceride catabolic process"/>
    <property type="evidence" value="ECO:0007669"/>
    <property type="project" value="TreeGrafter"/>
</dbReference>
<organism evidence="4 5">
    <name type="scientific">Thermoleophilum album</name>
    <dbReference type="NCBI Taxonomy" id="29539"/>
    <lineage>
        <taxon>Bacteria</taxon>
        <taxon>Bacillati</taxon>
        <taxon>Actinomycetota</taxon>
        <taxon>Thermoleophilia</taxon>
        <taxon>Thermoleophilales</taxon>
        <taxon>Thermoleophilaceae</taxon>
        <taxon>Thermoleophilum</taxon>
    </lineage>
</organism>
<keyword evidence="4" id="KW-0378">Hydrolase</keyword>
<dbReference type="CDD" id="cd01823">
    <property type="entry name" value="SEST_like"/>
    <property type="match status" value="1"/>
</dbReference>
<dbReference type="AlphaFoldDB" id="A0A1H6FZQ5"/>
<dbReference type="GO" id="GO:0004806">
    <property type="term" value="F:triacylglycerol lipase activity"/>
    <property type="evidence" value="ECO:0007669"/>
    <property type="project" value="TreeGrafter"/>
</dbReference>
<dbReference type="Gene3D" id="3.40.50.1110">
    <property type="entry name" value="SGNH hydrolase"/>
    <property type="match status" value="1"/>
</dbReference>